<keyword evidence="5" id="KW-0597">Phosphoprotein</keyword>
<evidence type="ECO:0000256" key="10">
    <source>
        <dbReference type="ARBA" id="ARBA00022842"/>
    </source>
</evidence>
<evidence type="ECO:0000256" key="14">
    <source>
        <dbReference type="PIRSR" id="PIRSR601952-1"/>
    </source>
</evidence>
<evidence type="ECO:0000256" key="12">
    <source>
        <dbReference type="ARBA" id="ARBA00023180"/>
    </source>
</evidence>
<keyword evidence="10 15" id="KW-0460">Magnesium</keyword>
<gene>
    <name evidence="17" type="ORF">SNE40_014107</name>
</gene>
<keyword evidence="4" id="KW-1003">Cell membrane</keyword>
<comment type="cofactor">
    <cofactor evidence="15">
        <name>Mg(2+)</name>
        <dbReference type="ChEBI" id="CHEBI:18420"/>
    </cofactor>
    <text evidence="15">Binds 1 Mg(2+) ion.</text>
</comment>
<keyword evidence="9 15" id="KW-0862">Zinc</keyword>
<feature type="binding site" evidence="15">
    <location>
        <position position="74"/>
    </location>
    <ligand>
        <name>Mg(2+)</name>
        <dbReference type="ChEBI" id="CHEBI:18420"/>
    </ligand>
</feature>
<evidence type="ECO:0000256" key="3">
    <source>
        <dbReference type="ARBA" id="ARBA00012647"/>
    </source>
</evidence>
<comment type="subcellular location">
    <subcellularLocation>
        <location evidence="1">Cell membrane</location>
        <topology evidence="1">Lipid-anchor</topology>
        <topology evidence="1">GPI-anchor</topology>
    </subcellularLocation>
</comment>
<feature type="binding site" evidence="15">
    <location>
        <position position="74"/>
    </location>
    <ligand>
        <name>Zn(2+)</name>
        <dbReference type="ChEBI" id="CHEBI:29105"/>
        <label>2</label>
    </ligand>
</feature>
<evidence type="ECO:0000256" key="2">
    <source>
        <dbReference type="ARBA" id="ARBA00005984"/>
    </source>
</evidence>
<dbReference type="InterPro" id="IPR001952">
    <property type="entry name" value="Alkaline_phosphatase"/>
</dbReference>
<dbReference type="InterPro" id="IPR017850">
    <property type="entry name" value="Alkaline_phosphatase_core_sf"/>
</dbReference>
<evidence type="ECO:0000256" key="16">
    <source>
        <dbReference type="RuleBase" id="RU003946"/>
    </source>
</evidence>
<dbReference type="EC" id="3.1.3.1" evidence="3"/>
<dbReference type="Pfam" id="PF00245">
    <property type="entry name" value="Alk_phosphatase"/>
    <property type="match status" value="1"/>
</dbReference>
<feature type="binding site" evidence="15">
    <location>
        <position position="185"/>
    </location>
    <ligand>
        <name>Mg(2+)</name>
        <dbReference type="ChEBI" id="CHEBI:18420"/>
    </ligand>
</feature>
<evidence type="ECO:0000256" key="8">
    <source>
        <dbReference type="ARBA" id="ARBA00022801"/>
    </source>
</evidence>
<evidence type="ECO:0000256" key="6">
    <source>
        <dbReference type="ARBA" id="ARBA00022622"/>
    </source>
</evidence>
<evidence type="ECO:0000256" key="7">
    <source>
        <dbReference type="ARBA" id="ARBA00022723"/>
    </source>
</evidence>
<dbReference type="EMBL" id="JAZGQO010000010">
    <property type="protein sequence ID" value="KAK6175707.1"/>
    <property type="molecule type" value="Genomic_DNA"/>
</dbReference>
<feature type="binding site" evidence="15">
    <location>
        <position position="347"/>
    </location>
    <ligand>
        <name>Zn(2+)</name>
        <dbReference type="ChEBI" id="CHEBI:29105"/>
        <label>2</label>
    </ligand>
</feature>
<dbReference type="SUPFAM" id="SSF53649">
    <property type="entry name" value="Alkaline phosphatase-like"/>
    <property type="match status" value="1"/>
</dbReference>
<keyword evidence="11" id="KW-0472">Membrane</keyword>
<dbReference type="PRINTS" id="PR00113">
    <property type="entry name" value="ALKPHPHTASE"/>
</dbReference>
<dbReference type="FunFam" id="3.40.720.10:FF:000008">
    <property type="entry name" value="Alkaline phosphatase"/>
    <property type="match status" value="1"/>
</dbReference>
<dbReference type="SMART" id="SM00098">
    <property type="entry name" value="alkPPc"/>
    <property type="match status" value="1"/>
</dbReference>
<dbReference type="PANTHER" id="PTHR11596">
    <property type="entry name" value="ALKALINE PHOSPHATASE"/>
    <property type="match status" value="1"/>
</dbReference>
<proteinExistence type="inferred from homology"/>
<organism evidence="17 18">
    <name type="scientific">Patella caerulea</name>
    <name type="common">Rayed Mediterranean limpet</name>
    <dbReference type="NCBI Taxonomy" id="87958"/>
    <lineage>
        <taxon>Eukaryota</taxon>
        <taxon>Metazoa</taxon>
        <taxon>Spiralia</taxon>
        <taxon>Lophotrochozoa</taxon>
        <taxon>Mollusca</taxon>
        <taxon>Gastropoda</taxon>
        <taxon>Patellogastropoda</taxon>
        <taxon>Patelloidea</taxon>
        <taxon>Patellidae</taxon>
        <taxon>Patella</taxon>
    </lineage>
</organism>
<evidence type="ECO:0000313" key="17">
    <source>
        <dbReference type="EMBL" id="KAK6175707.1"/>
    </source>
</evidence>
<evidence type="ECO:0000256" key="1">
    <source>
        <dbReference type="ARBA" id="ARBA00004609"/>
    </source>
</evidence>
<dbReference type="GO" id="GO:0098552">
    <property type="term" value="C:side of membrane"/>
    <property type="evidence" value="ECO:0007669"/>
    <property type="project" value="UniProtKB-KW"/>
</dbReference>
<keyword evidence="8" id="KW-0378">Hydrolase</keyword>
<dbReference type="PANTHER" id="PTHR11596:SF5">
    <property type="entry name" value="ALKALINE PHOSPHATASE"/>
    <property type="match status" value="1"/>
</dbReference>
<evidence type="ECO:0000256" key="4">
    <source>
        <dbReference type="ARBA" id="ARBA00022475"/>
    </source>
</evidence>
<feature type="binding site" evidence="15">
    <location>
        <position position="338"/>
    </location>
    <ligand>
        <name>Mg(2+)</name>
        <dbReference type="ChEBI" id="CHEBI:18420"/>
    </ligand>
</feature>
<keyword evidence="13" id="KW-0449">Lipoprotein</keyword>
<comment type="cofactor">
    <cofactor evidence="15">
        <name>Zn(2+)</name>
        <dbReference type="ChEBI" id="CHEBI:29105"/>
    </cofactor>
    <text evidence="15">Binds 2 Zn(2+) ions.</text>
</comment>
<feature type="binding site" evidence="15">
    <location>
        <position position="187"/>
    </location>
    <ligand>
        <name>Mg(2+)</name>
        <dbReference type="ChEBI" id="CHEBI:18420"/>
    </ligand>
</feature>
<comment type="similarity">
    <text evidence="2 16">Belongs to the alkaline phosphatase family.</text>
</comment>
<evidence type="ECO:0000256" key="13">
    <source>
        <dbReference type="ARBA" id="ARBA00023288"/>
    </source>
</evidence>
<dbReference type="GO" id="GO:0005886">
    <property type="term" value="C:plasma membrane"/>
    <property type="evidence" value="ECO:0007669"/>
    <property type="project" value="UniProtKB-SubCell"/>
</dbReference>
<dbReference type="GO" id="GO:0004035">
    <property type="term" value="F:alkaline phosphatase activity"/>
    <property type="evidence" value="ECO:0007669"/>
    <property type="project" value="UniProtKB-EC"/>
</dbReference>
<feature type="binding site" evidence="15">
    <location>
        <position position="343"/>
    </location>
    <ligand>
        <name>Zn(2+)</name>
        <dbReference type="ChEBI" id="CHEBI:29105"/>
        <label>2</label>
    </ligand>
</feature>
<evidence type="ECO:0000256" key="11">
    <source>
        <dbReference type="ARBA" id="ARBA00023136"/>
    </source>
</evidence>
<keyword evidence="7 15" id="KW-0479">Metal-binding</keyword>
<feature type="binding site" evidence="15">
    <location>
        <position position="385"/>
    </location>
    <ligand>
        <name>Zn(2+)</name>
        <dbReference type="ChEBI" id="CHEBI:29105"/>
        <label>2</label>
    </ligand>
</feature>
<dbReference type="CDD" id="cd16012">
    <property type="entry name" value="ALP"/>
    <property type="match status" value="1"/>
</dbReference>
<comment type="caution">
    <text evidence="17">The sequence shown here is derived from an EMBL/GenBank/DDBJ whole genome shotgun (WGS) entry which is preliminary data.</text>
</comment>
<keyword evidence="18" id="KW-1185">Reference proteome</keyword>
<dbReference type="Gene3D" id="3.40.720.10">
    <property type="entry name" value="Alkaline Phosphatase, subunit A"/>
    <property type="match status" value="1"/>
</dbReference>
<evidence type="ECO:0000256" key="15">
    <source>
        <dbReference type="PIRSR" id="PIRSR601952-2"/>
    </source>
</evidence>
<keyword evidence="12" id="KW-0325">Glycoprotein</keyword>
<dbReference type="GO" id="GO:0046872">
    <property type="term" value="F:metal ion binding"/>
    <property type="evidence" value="ECO:0007669"/>
    <property type="project" value="UniProtKB-KW"/>
</dbReference>
<keyword evidence="6" id="KW-0336">GPI-anchor</keyword>
<name>A0AAN8PC70_PATCE</name>
<accession>A0AAN8PC70</accession>
<evidence type="ECO:0000313" key="18">
    <source>
        <dbReference type="Proteomes" id="UP001347796"/>
    </source>
</evidence>
<sequence length="548" mass="60003">MCLYSIPSYLLQNTELISEKMTMCYLLMLIHVIHSIQADDGSKWNTEAQKDLVESISLKHNTNVAKNVILFLGDGMGITTVSAARLYKAQLNKAEEGTSTLSFENFPYVALSKTYNVDRQTPDSAGTATAFLCGIKANAGTVGVNSNVPRKDCLKERGNKVDSILDWSKSEGKSVGVVTTSRVTHATPAASYAHTAERNWENDGNMDGVQGGCSDIAKQLIMDNSFIEVVMGGGRSNFIPTSDGGYRKDSQNLIQAWKTAQMKNGRNGTYVTSKTLLDKVDTKKTDNLLGLFANSHMDYSIDRQISNNTNDQPSLSEMTKVAIDILKKNTKGFFLLVEGARIDHGHHQNQAKRALHDTVAFDEAIRTAINNVNNEETLIVVTADHSHVFAMSGYPQTGNDILGFVHPVAKDYGPTDGLPYTALIYGNGPGGDSESEISRLSGLPRKNLTSVDTRDVDFRFPAAVKMPSETHAAEDVGIFATGPMSHLFHGVHNQNYIAHVMAYASCVGSNKKHCDKSTNTGININIDNSMIVYLILHYINQYLNYINP</sequence>
<dbReference type="AlphaFoldDB" id="A0AAN8PC70"/>
<protein>
    <recommendedName>
        <fullName evidence="3">alkaline phosphatase</fullName>
        <ecNumber evidence="3">3.1.3.1</ecNumber>
    </recommendedName>
</protein>
<feature type="binding site" evidence="15">
    <location>
        <position position="471"/>
    </location>
    <ligand>
        <name>Zn(2+)</name>
        <dbReference type="ChEBI" id="CHEBI:29105"/>
        <label>2</label>
    </ligand>
</feature>
<evidence type="ECO:0000256" key="9">
    <source>
        <dbReference type="ARBA" id="ARBA00022833"/>
    </source>
</evidence>
<evidence type="ECO:0000256" key="5">
    <source>
        <dbReference type="ARBA" id="ARBA00022553"/>
    </source>
</evidence>
<dbReference type="Proteomes" id="UP001347796">
    <property type="component" value="Unassembled WGS sequence"/>
</dbReference>
<reference evidence="17 18" key="1">
    <citation type="submission" date="2024-01" db="EMBL/GenBank/DDBJ databases">
        <title>The genome of the rayed Mediterranean limpet Patella caerulea (Linnaeus, 1758).</title>
        <authorList>
            <person name="Anh-Thu Weber A."/>
            <person name="Halstead-Nussloch G."/>
        </authorList>
    </citation>
    <scope>NUCLEOTIDE SEQUENCE [LARGE SCALE GENOMIC DNA]</scope>
    <source>
        <strain evidence="17">AATW-2023a</strain>
        <tissue evidence="17">Whole specimen</tissue>
    </source>
</reference>
<feature type="active site" description="Phosphoserine intermediate" evidence="14">
    <location>
        <position position="124"/>
    </location>
</feature>
<feature type="binding site" evidence="15">
    <location>
        <position position="384"/>
    </location>
    <ligand>
        <name>Zn(2+)</name>
        <dbReference type="ChEBI" id="CHEBI:29105"/>
        <label>2</label>
    </ligand>
</feature>